<dbReference type="PANTHER" id="PTHR13097:SF7">
    <property type="entry name" value="GENERAL TRANSCRIPTION FACTOR IIE SUBUNIT 1"/>
    <property type="match status" value="1"/>
</dbReference>
<evidence type="ECO:0000313" key="3">
    <source>
        <dbReference type="EMBL" id="KAK5080436.1"/>
    </source>
</evidence>
<organism evidence="3 4">
    <name type="scientific">Lithohypha guttulata</name>
    <dbReference type="NCBI Taxonomy" id="1690604"/>
    <lineage>
        <taxon>Eukaryota</taxon>
        <taxon>Fungi</taxon>
        <taxon>Dikarya</taxon>
        <taxon>Ascomycota</taxon>
        <taxon>Pezizomycotina</taxon>
        <taxon>Eurotiomycetes</taxon>
        <taxon>Chaetothyriomycetidae</taxon>
        <taxon>Chaetothyriales</taxon>
        <taxon>Trichomeriaceae</taxon>
        <taxon>Lithohypha</taxon>
    </lineage>
</organism>
<feature type="region of interest" description="Disordered" evidence="2">
    <location>
        <begin position="302"/>
        <end position="476"/>
    </location>
</feature>
<gene>
    <name evidence="3" type="ORF">LTR24_008530</name>
</gene>
<feature type="compositionally biased region" description="Basic and acidic residues" evidence="2">
    <location>
        <begin position="433"/>
        <end position="442"/>
    </location>
</feature>
<sequence>MSASTTSAFEAAKSLLRTTVRTFFPNPKQIIILDALLTYNVLHPDEFTRFFPPNTTQPKEIRSLLNPLYHARLVSKGTRAEVKVQAAGIANARTQQREYCFVDWHAAIDAIKFKLVRLQDRVADMYKETDAKRKDWSCPRCKAEYDEMSILDKVDIDSGGFYCEKCGTTLIQNEAAVRERGEHAKIRKINQQLTPFNKLIAIIDNGEVPDQKFEDAWETRREPPAVEGQAGARFMDVKQRDQEVRKVQATVDAAAVETTIADEKDRVKMEEDAKKIKMENDARRNLLPTWHTQSAIRETAVKTEDGDFSLPGVKREDEEDKKVLEGNAEERKAEEELDAVMAELEREKMERERKEAEEEESDDEDEDDFEDIPGSSAIGTPASSQQPQAKQEAAAMPLRTDGLKRELDEDGDSISGTDTGANTPLYPASASQRDPKRVKMENGDAVNSKVKVEDPTPTAAQVDGAAAESDEDEDFEDVVESFYAQTEDWAGLSAFTNSARTAIYYHPRLLSPTTHNYIMASTQASGLNSRRREASTSPPSGRTPWFWNRFRVTENDTSVSIEPAQPGDMPRDRLVSVSEEEARGGLELLQYTIGRQGYYKGCLEQLETTLDNTLVEHERVVRELRGGNERLRRDVVGQEKMLWRMGRFKAIIEEAMAGLAREMVVNEESSEEGDEQVGIE</sequence>
<keyword evidence="4" id="KW-1185">Reference proteome</keyword>
<evidence type="ECO:0000256" key="1">
    <source>
        <dbReference type="SAM" id="Coils"/>
    </source>
</evidence>
<dbReference type="Gene3D" id="3.30.40.10">
    <property type="entry name" value="Zinc/RING finger domain, C3HC4 (zinc finger)"/>
    <property type="match status" value="1"/>
</dbReference>
<dbReference type="EMBL" id="JAVRRG010000150">
    <property type="protein sequence ID" value="KAK5080436.1"/>
    <property type="molecule type" value="Genomic_DNA"/>
</dbReference>
<proteinExistence type="predicted"/>
<dbReference type="SUPFAM" id="SSF57783">
    <property type="entry name" value="Zinc beta-ribbon"/>
    <property type="match status" value="1"/>
</dbReference>
<feature type="coiled-coil region" evidence="1">
    <location>
        <begin position="603"/>
        <end position="634"/>
    </location>
</feature>
<protein>
    <recommendedName>
        <fullName evidence="5">Transcription initiation factor IIE subunit alpha</fullName>
    </recommendedName>
</protein>
<evidence type="ECO:0000313" key="4">
    <source>
        <dbReference type="Proteomes" id="UP001345013"/>
    </source>
</evidence>
<feature type="compositionally biased region" description="Polar residues" evidence="2">
    <location>
        <begin position="377"/>
        <end position="389"/>
    </location>
</feature>
<feature type="compositionally biased region" description="Basic and acidic residues" evidence="2">
    <location>
        <begin position="343"/>
        <end position="356"/>
    </location>
</feature>
<dbReference type="InterPro" id="IPR039997">
    <property type="entry name" value="TFE"/>
</dbReference>
<evidence type="ECO:0008006" key="5">
    <source>
        <dbReference type="Google" id="ProtNLM"/>
    </source>
</evidence>
<dbReference type="InterPro" id="IPR013083">
    <property type="entry name" value="Znf_RING/FYVE/PHD"/>
</dbReference>
<evidence type="ECO:0000256" key="2">
    <source>
        <dbReference type="SAM" id="MobiDB-lite"/>
    </source>
</evidence>
<comment type="caution">
    <text evidence="3">The sequence shown here is derived from an EMBL/GenBank/DDBJ whole genome shotgun (WGS) entry which is preliminary data.</text>
</comment>
<dbReference type="Proteomes" id="UP001345013">
    <property type="component" value="Unassembled WGS sequence"/>
</dbReference>
<dbReference type="PANTHER" id="PTHR13097">
    <property type="entry name" value="TRANSCRIPTION INITIATION FACTOR IIE, ALPHA SUBUNIT"/>
    <property type="match status" value="1"/>
</dbReference>
<name>A0ABR0JZV3_9EURO</name>
<keyword evidence="1" id="KW-0175">Coiled coil</keyword>
<accession>A0ABR0JZV3</accession>
<reference evidence="3 4" key="1">
    <citation type="submission" date="2023-08" db="EMBL/GenBank/DDBJ databases">
        <title>Black Yeasts Isolated from many extreme environments.</title>
        <authorList>
            <person name="Coleine C."/>
            <person name="Stajich J.E."/>
            <person name="Selbmann L."/>
        </authorList>
    </citation>
    <scope>NUCLEOTIDE SEQUENCE [LARGE SCALE GENOMIC DNA]</scope>
    <source>
        <strain evidence="3 4">CCFEE 5885</strain>
    </source>
</reference>
<feature type="compositionally biased region" description="Basic and acidic residues" evidence="2">
    <location>
        <begin position="313"/>
        <end position="334"/>
    </location>
</feature>
<feature type="compositionally biased region" description="Acidic residues" evidence="2">
    <location>
        <begin position="357"/>
        <end position="371"/>
    </location>
</feature>